<dbReference type="AlphaFoldDB" id="A0A7W7Y5M4"/>
<evidence type="ECO:0000256" key="1">
    <source>
        <dbReference type="SAM" id="MobiDB-lite"/>
    </source>
</evidence>
<name>A0A7W7Y5M4_9BACT</name>
<protein>
    <recommendedName>
        <fullName evidence="4">FeoB-associated Cys-rich membrane protein</fullName>
    </recommendedName>
</protein>
<feature type="region of interest" description="Disordered" evidence="1">
    <location>
        <begin position="29"/>
        <end position="62"/>
    </location>
</feature>
<dbReference type="EMBL" id="JACHID010000012">
    <property type="protein sequence ID" value="MBB5022508.1"/>
    <property type="molecule type" value="Genomic_DNA"/>
</dbReference>
<organism evidence="2 3">
    <name type="scientific">Desulfurispira natronophila</name>
    <dbReference type="NCBI Taxonomy" id="682562"/>
    <lineage>
        <taxon>Bacteria</taxon>
        <taxon>Pseudomonadati</taxon>
        <taxon>Chrysiogenota</taxon>
        <taxon>Chrysiogenia</taxon>
        <taxon>Chrysiogenales</taxon>
        <taxon>Chrysiogenaceae</taxon>
        <taxon>Desulfurispira</taxon>
    </lineage>
</organism>
<accession>A0A7W7Y5M4</accession>
<sequence length="62" mass="6838">MEMTVIAIIAAALGTYALIRRWQKRRREKTTGATGSCGGQCQNCGNHSSLQTTVRSETPRNR</sequence>
<reference evidence="2 3" key="1">
    <citation type="submission" date="2020-08" db="EMBL/GenBank/DDBJ databases">
        <title>Genomic Encyclopedia of Type Strains, Phase IV (KMG-IV): sequencing the most valuable type-strain genomes for metagenomic binning, comparative biology and taxonomic classification.</title>
        <authorList>
            <person name="Goeker M."/>
        </authorList>
    </citation>
    <scope>NUCLEOTIDE SEQUENCE [LARGE SCALE GENOMIC DNA]</scope>
    <source>
        <strain evidence="2 3">DSM 22071</strain>
    </source>
</reference>
<evidence type="ECO:0008006" key="4">
    <source>
        <dbReference type="Google" id="ProtNLM"/>
    </source>
</evidence>
<evidence type="ECO:0000313" key="3">
    <source>
        <dbReference type="Proteomes" id="UP000528322"/>
    </source>
</evidence>
<proteinExistence type="predicted"/>
<keyword evidence="3" id="KW-1185">Reference proteome</keyword>
<comment type="caution">
    <text evidence="2">The sequence shown here is derived from an EMBL/GenBank/DDBJ whole genome shotgun (WGS) entry which is preliminary data.</text>
</comment>
<evidence type="ECO:0000313" key="2">
    <source>
        <dbReference type="EMBL" id="MBB5022508.1"/>
    </source>
</evidence>
<dbReference type="RefSeq" id="WP_183733144.1">
    <property type="nucleotide sequence ID" value="NZ_JACHID010000012.1"/>
</dbReference>
<dbReference type="Pfam" id="PF12669">
    <property type="entry name" value="FeoB_associated"/>
    <property type="match status" value="1"/>
</dbReference>
<dbReference type="Proteomes" id="UP000528322">
    <property type="component" value="Unassembled WGS sequence"/>
</dbReference>
<feature type="compositionally biased region" description="Polar residues" evidence="1">
    <location>
        <begin position="47"/>
        <end position="56"/>
    </location>
</feature>
<gene>
    <name evidence="2" type="ORF">HNR37_001846</name>
</gene>